<dbReference type="PROSITE" id="PS51257">
    <property type="entry name" value="PROKAR_LIPOPROTEIN"/>
    <property type="match status" value="1"/>
</dbReference>
<evidence type="ECO:0008006" key="5">
    <source>
        <dbReference type="Google" id="ProtNLM"/>
    </source>
</evidence>
<comment type="caution">
    <text evidence="3">The sequence shown here is derived from an EMBL/GenBank/DDBJ whole genome shotgun (WGS) entry which is preliminary data.</text>
</comment>
<evidence type="ECO:0000313" key="4">
    <source>
        <dbReference type="Proteomes" id="UP001596422"/>
    </source>
</evidence>
<evidence type="ECO:0000313" key="3">
    <source>
        <dbReference type="EMBL" id="MFC6673469.1"/>
    </source>
</evidence>
<feature type="region of interest" description="Disordered" evidence="1">
    <location>
        <begin position="311"/>
        <end position="331"/>
    </location>
</feature>
<keyword evidence="4" id="KW-1185">Reference proteome</keyword>
<dbReference type="Proteomes" id="UP001596422">
    <property type="component" value="Unassembled WGS sequence"/>
</dbReference>
<accession>A0ABW2A824</accession>
<proteinExistence type="predicted"/>
<dbReference type="EMBL" id="JBHSWE010000001">
    <property type="protein sequence ID" value="MFC6673469.1"/>
    <property type="molecule type" value="Genomic_DNA"/>
</dbReference>
<reference evidence="4" key="1">
    <citation type="journal article" date="2019" name="Int. J. Syst. Evol. Microbiol.">
        <title>The Global Catalogue of Microorganisms (GCM) 10K type strain sequencing project: providing services to taxonomists for standard genome sequencing and annotation.</title>
        <authorList>
            <consortium name="The Broad Institute Genomics Platform"/>
            <consortium name="The Broad Institute Genome Sequencing Center for Infectious Disease"/>
            <person name="Wu L."/>
            <person name="Ma J."/>
        </authorList>
    </citation>
    <scope>NUCLEOTIDE SEQUENCE [LARGE SCALE GENOMIC DNA]</scope>
    <source>
        <strain evidence="4">NBRC 111756</strain>
    </source>
</reference>
<organism evidence="3 4">
    <name type="scientific">Marinobacterium aestuariivivens</name>
    <dbReference type="NCBI Taxonomy" id="1698799"/>
    <lineage>
        <taxon>Bacteria</taxon>
        <taxon>Pseudomonadati</taxon>
        <taxon>Pseudomonadota</taxon>
        <taxon>Gammaproteobacteria</taxon>
        <taxon>Oceanospirillales</taxon>
        <taxon>Oceanospirillaceae</taxon>
        <taxon>Marinobacterium</taxon>
    </lineage>
</organism>
<protein>
    <recommendedName>
        <fullName evidence="5">Phytase-like domain-containing protein</fullName>
    </recommendedName>
</protein>
<sequence length="331" mass="36879">MKHATRRWFCAGILAPALLAGCASVELSGPEAGGLRGDIAVRRLALLPEGVLETSGLALVEGRLWTINDSGDGAVIYQLDEAATGIEKQLFLEGARNVDWEALAFDGRALYIADCGNNRGDRPVLDLYRVPVEFLAAPDRSRIGYRRMRFSYGERLEVRASRDHDYDCEALGAVGDELWLFSKNRGDGHSRLYRLDSHAAEQEVFSSARYPVDGLVTAADYDPGSRRLVLLGYSRERMPGHSFLWLVPVLDASPDWSGARRYRLETYSQWEAISWDGPRRLLLTTERNPWGMRRSARSGWMRRASRCGLAGPPWPTIPGSGQKGPRQDAIN</sequence>
<evidence type="ECO:0000256" key="2">
    <source>
        <dbReference type="SAM" id="SignalP"/>
    </source>
</evidence>
<evidence type="ECO:0000256" key="1">
    <source>
        <dbReference type="SAM" id="MobiDB-lite"/>
    </source>
</evidence>
<keyword evidence="2" id="KW-0732">Signal</keyword>
<dbReference type="RefSeq" id="WP_379911875.1">
    <property type="nucleotide sequence ID" value="NZ_JBHSWE010000001.1"/>
</dbReference>
<feature type="chain" id="PRO_5046164588" description="Phytase-like domain-containing protein" evidence="2">
    <location>
        <begin position="26"/>
        <end position="331"/>
    </location>
</feature>
<gene>
    <name evidence="3" type="ORF">ACFQDL_27815</name>
</gene>
<name>A0ABW2A824_9GAMM</name>
<dbReference type="SUPFAM" id="SSF82171">
    <property type="entry name" value="DPP6 N-terminal domain-like"/>
    <property type="match status" value="1"/>
</dbReference>
<feature type="signal peptide" evidence="2">
    <location>
        <begin position="1"/>
        <end position="25"/>
    </location>
</feature>